<reference evidence="1" key="2">
    <citation type="journal article" date="2014" name="ISME J.">
        <title>Microbial stratification in low pH oxic and suboxic macroscopic growths along an acid mine drainage.</title>
        <authorList>
            <person name="Mendez-Garcia C."/>
            <person name="Mesa V."/>
            <person name="Sprenger R.R."/>
            <person name="Richter M."/>
            <person name="Diez M.S."/>
            <person name="Solano J."/>
            <person name="Bargiela R."/>
            <person name="Golyshina O.V."/>
            <person name="Manteca A."/>
            <person name="Ramos J.L."/>
            <person name="Gallego J.R."/>
            <person name="Llorente I."/>
            <person name="Martins Dos Santos V.A."/>
            <person name="Jensen O.N."/>
            <person name="Pelaez A.I."/>
            <person name="Sanchez J."/>
            <person name="Ferrer M."/>
        </authorList>
    </citation>
    <scope>NUCLEOTIDE SEQUENCE</scope>
</reference>
<reference evidence="1" key="1">
    <citation type="submission" date="2013-08" db="EMBL/GenBank/DDBJ databases">
        <authorList>
            <person name="Mendez C."/>
            <person name="Richter M."/>
            <person name="Ferrer M."/>
            <person name="Sanchez J."/>
        </authorList>
    </citation>
    <scope>NUCLEOTIDE SEQUENCE</scope>
</reference>
<gene>
    <name evidence="1" type="ORF">B1B_06438</name>
</gene>
<comment type="caution">
    <text evidence="1">The sequence shown here is derived from an EMBL/GenBank/DDBJ whole genome shotgun (WGS) entry which is preliminary data.</text>
</comment>
<dbReference type="AlphaFoldDB" id="T1B9X1"/>
<feature type="non-terminal residue" evidence="1">
    <location>
        <position position="1"/>
    </location>
</feature>
<protein>
    <submittedName>
        <fullName evidence="1">Type II site-specific deoxyribonuclease</fullName>
    </submittedName>
</protein>
<accession>T1B9X1</accession>
<sequence>SPPATPTFCSPRRNPPIYLECKTYNLDNVATTQRSFYLSPPLAKVTRDAFHLLLAFQTEKKSGRFFPTKFRLLSIEALPLDLKHEFNQNNRVLYSSCPTIAEGVP</sequence>
<name>T1B9X1_9ZZZZ</name>
<dbReference type="EMBL" id="AUZY01004080">
    <property type="protein sequence ID" value="EQD65223.1"/>
    <property type="molecule type" value="Genomic_DNA"/>
</dbReference>
<proteinExistence type="predicted"/>
<evidence type="ECO:0000313" key="1">
    <source>
        <dbReference type="EMBL" id="EQD65223.1"/>
    </source>
</evidence>
<organism evidence="1">
    <name type="scientific">mine drainage metagenome</name>
    <dbReference type="NCBI Taxonomy" id="410659"/>
    <lineage>
        <taxon>unclassified sequences</taxon>
        <taxon>metagenomes</taxon>
        <taxon>ecological metagenomes</taxon>
    </lineage>
</organism>